<dbReference type="EMBL" id="QSII01000001">
    <property type="protein sequence ID" value="RHC89980.1"/>
    <property type="molecule type" value="Genomic_DNA"/>
</dbReference>
<dbReference type="Pfam" id="PF13638">
    <property type="entry name" value="PIN_4"/>
    <property type="match status" value="1"/>
</dbReference>
<dbReference type="Gene3D" id="3.40.50.300">
    <property type="entry name" value="P-loop containing nucleotide triphosphate hydrolases"/>
    <property type="match status" value="2"/>
</dbReference>
<dbReference type="InterPro" id="IPR041677">
    <property type="entry name" value="DNA2/NAM7_AAA_11"/>
</dbReference>
<reference evidence="3 4" key="1">
    <citation type="submission" date="2018-08" db="EMBL/GenBank/DDBJ databases">
        <title>A genome reference for cultivated species of the human gut microbiota.</title>
        <authorList>
            <person name="Zou Y."/>
            <person name="Xue W."/>
            <person name="Luo G."/>
        </authorList>
    </citation>
    <scope>NUCLEOTIDE SEQUENCE [LARGE SCALE GENOMIC DNA]</scope>
    <source>
        <strain evidence="3 4">AM34-17</strain>
    </source>
</reference>
<dbReference type="CDD" id="cd17934">
    <property type="entry name" value="DEXXQc_Upf1-like"/>
    <property type="match status" value="1"/>
</dbReference>
<dbReference type="SUPFAM" id="SSF88723">
    <property type="entry name" value="PIN domain-like"/>
    <property type="match status" value="1"/>
</dbReference>
<dbReference type="SMART" id="SM00670">
    <property type="entry name" value="PINc"/>
    <property type="match status" value="1"/>
</dbReference>
<sequence length="742" mass="83859">MKYTRKDYEAFLSTELETQMREYARLVETKAIVLKECGDVFVGRFIKLLENGMLIFKVRVNDNMPRKNTFWTASYFINEMGSYRNWGELSWANLRKQYQRDCSEALCAWLSKSDESNFCLVGIKNISVEFAQMLEKEKPIVAFGPSDPPLEYLMNLIAIVRDTNCAVTKQILDYEQSETNNWNPTKVESNEDLNALLAQKLQVNNCIEIQGPPGTGKTYRMAALSAELLRQGKSVLVTALTNQALIELVKKKDLKDFLDAHKITKTSLTVDESKELPKLQPNPKNLCNAAPGYLSLATFYLSSAWAKDAIEIPFDYVIMDEASQALYPMIAASMKLGRKIIWIGDQNQLPPIVLTGKDVINRYDWGAIVKGFNTLCTIFSYPSYMLKDTFRLTERGAACTGIFYNNDLNSVSKIQTIKSSIKCMNKNGGPTFLGMELAPGDKTPTKAISSIIALVEKILSEDNESKIAVLSKFRPTVRQIQKQFILQSKKSEIPENVKIETVDRVQGLTVDYCIFFIPNASLKYSLEKELFNVATSRAQYCTIIIADESLMGKDMEEEVRKYLLKSQDKKFVTFNSTKNISVGNVSVNVLGKIDLSKFEKKRKEIVAGKENIYIIDTNVFVNCPNIIDKIGHKYTVIIPAKVLEELDKLKLKNNIDKNVLNTAARNINLAFSKQFSKMEDADINLLPIGFDKNNPDCQILSVALKYKEENPIILTSDNILQTRAKGLGITTISLTDFLRQLR</sequence>
<evidence type="ECO:0000313" key="4">
    <source>
        <dbReference type="Proteomes" id="UP000286260"/>
    </source>
</evidence>
<dbReference type="SUPFAM" id="SSF52540">
    <property type="entry name" value="P-loop containing nucleoside triphosphate hydrolases"/>
    <property type="match status" value="1"/>
</dbReference>
<dbReference type="PANTHER" id="PTHR10887:SF495">
    <property type="entry name" value="HELICASE SENATAXIN ISOFORM X1-RELATED"/>
    <property type="match status" value="1"/>
</dbReference>
<dbReference type="CDD" id="cd09883">
    <property type="entry name" value="PIN_VapC_PhoHL-ATPase"/>
    <property type="match status" value="1"/>
</dbReference>
<organism evidence="3 4">
    <name type="scientific">Parabacteroides merdae</name>
    <dbReference type="NCBI Taxonomy" id="46503"/>
    <lineage>
        <taxon>Bacteria</taxon>
        <taxon>Pseudomonadati</taxon>
        <taxon>Bacteroidota</taxon>
        <taxon>Bacteroidia</taxon>
        <taxon>Bacteroidales</taxon>
        <taxon>Tannerellaceae</taxon>
        <taxon>Parabacteroides</taxon>
    </lineage>
</organism>
<dbReference type="Pfam" id="PF13086">
    <property type="entry name" value="AAA_11"/>
    <property type="match status" value="1"/>
</dbReference>
<dbReference type="AlphaFoldDB" id="A0A3R6DIR2"/>
<dbReference type="Pfam" id="PF13087">
    <property type="entry name" value="AAA_12"/>
    <property type="match status" value="1"/>
</dbReference>
<comment type="caution">
    <text evidence="3">The sequence shown here is derived from an EMBL/GenBank/DDBJ whole genome shotgun (WGS) entry which is preliminary data.</text>
</comment>
<feature type="domain" description="PIN" evidence="2">
    <location>
        <begin position="611"/>
        <end position="722"/>
    </location>
</feature>
<dbReference type="InterPro" id="IPR041679">
    <property type="entry name" value="DNA2/NAM7-like_C"/>
</dbReference>
<dbReference type="RefSeq" id="WP_119064500.1">
    <property type="nucleotide sequence ID" value="NZ_QSII01000001.1"/>
</dbReference>
<accession>A0A3R6DIR2</accession>
<comment type="similarity">
    <text evidence="1">In the N-terminal section; belongs to the PINc/VapC protein family.</text>
</comment>
<dbReference type="InterPro" id="IPR002716">
    <property type="entry name" value="PIN_dom"/>
</dbReference>
<name>A0A3R6DIR2_9BACT</name>
<dbReference type="InterPro" id="IPR027417">
    <property type="entry name" value="P-loop_NTPase"/>
</dbReference>
<evidence type="ECO:0000259" key="2">
    <source>
        <dbReference type="SMART" id="SM00670"/>
    </source>
</evidence>
<evidence type="ECO:0000313" key="3">
    <source>
        <dbReference type="EMBL" id="RHC89980.1"/>
    </source>
</evidence>
<dbReference type="InterPro" id="IPR029060">
    <property type="entry name" value="PIN-like_dom_sf"/>
</dbReference>
<protein>
    <recommendedName>
        <fullName evidence="2">PIN domain-containing protein</fullName>
    </recommendedName>
</protein>
<proteinExistence type="inferred from homology"/>
<dbReference type="GO" id="GO:0004386">
    <property type="term" value="F:helicase activity"/>
    <property type="evidence" value="ECO:0007669"/>
    <property type="project" value="InterPro"/>
</dbReference>
<dbReference type="InterPro" id="IPR045055">
    <property type="entry name" value="DNA2/NAM7-like"/>
</dbReference>
<gene>
    <name evidence="3" type="ORF">DW828_00080</name>
</gene>
<dbReference type="Gene3D" id="3.40.50.1010">
    <property type="entry name" value="5'-nuclease"/>
    <property type="match status" value="1"/>
</dbReference>
<evidence type="ECO:0000256" key="1">
    <source>
        <dbReference type="ARBA" id="ARBA00046345"/>
    </source>
</evidence>
<dbReference type="PANTHER" id="PTHR10887">
    <property type="entry name" value="DNA2/NAM7 HELICASE FAMILY"/>
    <property type="match status" value="1"/>
</dbReference>
<dbReference type="Proteomes" id="UP000286260">
    <property type="component" value="Unassembled WGS sequence"/>
</dbReference>